<dbReference type="KEGG" id="uth:DKZ56_03935"/>
<dbReference type="PANTHER" id="PTHR30481">
    <property type="entry name" value="DNA ADENINE METHYLASE"/>
    <property type="match status" value="1"/>
</dbReference>
<dbReference type="GO" id="GO:0009007">
    <property type="term" value="F:site-specific DNA-methyltransferase (adenine-specific) activity"/>
    <property type="evidence" value="ECO:0007669"/>
    <property type="project" value="UniProtKB-EC"/>
</dbReference>
<dbReference type="InterPro" id="IPR012327">
    <property type="entry name" value="MeTrfase_D12"/>
</dbReference>
<evidence type="ECO:0000256" key="3">
    <source>
        <dbReference type="ARBA" id="ARBA00022679"/>
    </source>
</evidence>
<evidence type="ECO:0000313" key="6">
    <source>
        <dbReference type="EMBL" id="QBK25078.1"/>
    </source>
</evidence>
<keyword evidence="4" id="KW-0949">S-adenosyl-L-methionine</keyword>
<dbReference type="Proteomes" id="UP000291151">
    <property type="component" value="Chromosome"/>
</dbReference>
<reference evidence="6 7" key="1">
    <citation type="submission" date="2019-02" db="EMBL/GenBank/DDBJ databases">
        <title>Ureibacillus thermophilus.</title>
        <authorList>
            <person name="Sunny J.S."/>
            <person name="Natarajan A."/>
            <person name="Saleena L.M."/>
        </authorList>
    </citation>
    <scope>NUCLEOTIDE SEQUENCE [LARGE SCALE GENOMIC DNA]</scope>
    <source>
        <strain evidence="6 7">LM102</strain>
    </source>
</reference>
<dbReference type="AlphaFoldDB" id="A0A4P6UT76"/>
<sequence length="215" mass="24523">MPIVLCISEIDKPLLFLKCLIQLISDIASILSYLHYQLLDTITVVGLGVTGKSFFVYAQKFSAGLCIFPLQSSALLFCHTQIYDDKNLLKVYEVLQKTTIVHGDYRQIADYLKRNTFVYFDPPYRPISNTSSFTAYNHNGFNDEDQIALAQFCMQLYIQGIRFALSNSDPHNTDPSDDFFDDLYKGFNIYRISAPRQIAAESKSRNRVTELLIVG</sequence>
<gene>
    <name evidence="6" type="ORF">DKZ56_03935</name>
</gene>
<keyword evidence="2" id="KW-0489">Methyltransferase</keyword>
<dbReference type="SUPFAM" id="SSF53335">
    <property type="entry name" value="S-adenosyl-L-methionine-dependent methyltransferases"/>
    <property type="match status" value="1"/>
</dbReference>
<dbReference type="EC" id="2.1.1.72" evidence="1"/>
<dbReference type="Gene3D" id="3.40.50.150">
    <property type="entry name" value="Vaccinia Virus protein VP39"/>
    <property type="match status" value="1"/>
</dbReference>
<evidence type="ECO:0000313" key="7">
    <source>
        <dbReference type="Proteomes" id="UP000291151"/>
    </source>
</evidence>
<organism evidence="6 7">
    <name type="scientific">Ureibacillus thermophilus</name>
    <dbReference type="NCBI Taxonomy" id="367743"/>
    <lineage>
        <taxon>Bacteria</taxon>
        <taxon>Bacillati</taxon>
        <taxon>Bacillota</taxon>
        <taxon>Bacilli</taxon>
        <taxon>Bacillales</taxon>
        <taxon>Caryophanaceae</taxon>
        <taxon>Ureibacillus</taxon>
    </lineage>
</organism>
<dbReference type="PROSITE" id="PS00092">
    <property type="entry name" value="N6_MTASE"/>
    <property type="match status" value="1"/>
</dbReference>
<keyword evidence="3" id="KW-0808">Transferase</keyword>
<dbReference type="GO" id="GO:0032259">
    <property type="term" value="P:methylation"/>
    <property type="evidence" value="ECO:0007669"/>
    <property type="project" value="UniProtKB-KW"/>
</dbReference>
<dbReference type="REBASE" id="303652">
    <property type="entry name" value="M3.UthLM102ORF3915P"/>
</dbReference>
<evidence type="ECO:0000256" key="1">
    <source>
        <dbReference type="ARBA" id="ARBA00011900"/>
    </source>
</evidence>
<name>A0A4P6UT76_9BACL</name>
<evidence type="ECO:0000256" key="4">
    <source>
        <dbReference type="ARBA" id="ARBA00022691"/>
    </source>
</evidence>
<dbReference type="InterPro" id="IPR002052">
    <property type="entry name" value="DNA_methylase_N6_adenine_CS"/>
</dbReference>
<dbReference type="GO" id="GO:1904047">
    <property type="term" value="F:S-adenosyl-L-methionine binding"/>
    <property type="evidence" value="ECO:0007669"/>
    <property type="project" value="TreeGrafter"/>
</dbReference>
<dbReference type="PANTHER" id="PTHR30481:SF3">
    <property type="entry name" value="DNA ADENINE METHYLASE"/>
    <property type="match status" value="1"/>
</dbReference>
<dbReference type="GO" id="GO:0006298">
    <property type="term" value="P:mismatch repair"/>
    <property type="evidence" value="ECO:0007669"/>
    <property type="project" value="TreeGrafter"/>
</dbReference>
<proteinExistence type="predicted"/>
<keyword evidence="7" id="KW-1185">Reference proteome</keyword>
<dbReference type="GO" id="GO:0009307">
    <property type="term" value="P:DNA restriction-modification system"/>
    <property type="evidence" value="ECO:0007669"/>
    <property type="project" value="InterPro"/>
</dbReference>
<protein>
    <recommendedName>
        <fullName evidence="1">site-specific DNA-methyltransferase (adenine-specific)</fullName>
        <ecNumber evidence="1">2.1.1.72</ecNumber>
    </recommendedName>
</protein>
<dbReference type="GO" id="GO:0043565">
    <property type="term" value="F:sequence-specific DNA binding"/>
    <property type="evidence" value="ECO:0007669"/>
    <property type="project" value="TreeGrafter"/>
</dbReference>
<dbReference type="InterPro" id="IPR029063">
    <property type="entry name" value="SAM-dependent_MTases_sf"/>
</dbReference>
<dbReference type="EMBL" id="CP036528">
    <property type="protein sequence ID" value="QBK25078.1"/>
    <property type="molecule type" value="Genomic_DNA"/>
</dbReference>
<comment type="catalytic activity">
    <reaction evidence="5">
        <text>a 2'-deoxyadenosine in DNA + S-adenosyl-L-methionine = an N(6)-methyl-2'-deoxyadenosine in DNA + S-adenosyl-L-homocysteine + H(+)</text>
        <dbReference type="Rhea" id="RHEA:15197"/>
        <dbReference type="Rhea" id="RHEA-COMP:12418"/>
        <dbReference type="Rhea" id="RHEA-COMP:12419"/>
        <dbReference type="ChEBI" id="CHEBI:15378"/>
        <dbReference type="ChEBI" id="CHEBI:57856"/>
        <dbReference type="ChEBI" id="CHEBI:59789"/>
        <dbReference type="ChEBI" id="CHEBI:90615"/>
        <dbReference type="ChEBI" id="CHEBI:90616"/>
        <dbReference type="EC" id="2.1.1.72"/>
    </reaction>
</comment>
<accession>A0A4P6UT76</accession>
<evidence type="ECO:0000256" key="5">
    <source>
        <dbReference type="ARBA" id="ARBA00047942"/>
    </source>
</evidence>
<evidence type="ECO:0000256" key="2">
    <source>
        <dbReference type="ARBA" id="ARBA00022603"/>
    </source>
</evidence>
<dbReference type="Pfam" id="PF02086">
    <property type="entry name" value="MethyltransfD12"/>
    <property type="match status" value="1"/>
</dbReference>